<keyword evidence="7 13" id="KW-0479">Metal-binding</keyword>
<dbReference type="GO" id="GO:0005506">
    <property type="term" value="F:iron ion binding"/>
    <property type="evidence" value="ECO:0007669"/>
    <property type="project" value="InterPro"/>
</dbReference>
<evidence type="ECO:0000256" key="2">
    <source>
        <dbReference type="ARBA" id="ARBA00004370"/>
    </source>
</evidence>
<dbReference type="InterPro" id="IPR002401">
    <property type="entry name" value="Cyt_P450_E_grp-I"/>
</dbReference>
<dbReference type="SUPFAM" id="SSF48264">
    <property type="entry name" value="Cytochrome P450"/>
    <property type="match status" value="2"/>
</dbReference>
<keyword evidence="12" id="KW-0472">Membrane</keyword>
<dbReference type="GO" id="GO:0016705">
    <property type="term" value="F:oxidoreductase activity, acting on paired donors, with incorporation or reduction of molecular oxygen"/>
    <property type="evidence" value="ECO:0007669"/>
    <property type="project" value="InterPro"/>
</dbReference>
<keyword evidence="9" id="KW-0560">Oxidoreductase</keyword>
<dbReference type="OrthoDB" id="1470350at2759"/>
<comment type="caution">
    <text evidence="14">The sequence shown here is derived from an EMBL/GenBank/DDBJ whole genome shotgun (WGS) entry which is preliminary data.</text>
</comment>
<evidence type="ECO:0000256" key="7">
    <source>
        <dbReference type="ARBA" id="ARBA00022723"/>
    </source>
</evidence>
<dbReference type="InterPro" id="IPR050121">
    <property type="entry name" value="Cytochrome_P450_monoxygenase"/>
</dbReference>
<keyword evidence="8" id="KW-1133">Transmembrane helix</keyword>
<feature type="binding site" description="axial binding residue" evidence="13">
    <location>
        <position position="487"/>
    </location>
    <ligand>
        <name>heme</name>
        <dbReference type="ChEBI" id="CHEBI:30413"/>
    </ligand>
    <ligandPart>
        <name>Fe</name>
        <dbReference type="ChEBI" id="CHEBI:18248"/>
    </ligandPart>
</feature>
<dbReference type="InterPro" id="IPR036396">
    <property type="entry name" value="Cyt_P450_sf"/>
</dbReference>
<organism evidence="14 15">
    <name type="scientific">Ephemerocybe angulata</name>
    <dbReference type="NCBI Taxonomy" id="980116"/>
    <lineage>
        <taxon>Eukaryota</taxon>
        <taxon>Fungi</taxon>
        <taxon>Dikarya</taxon>
        <taxon>Basidiomycota</taxon>
        <taxon>Agaricomycotina</taxon>
        <taxon>Agaricomycetes</taxon>
        <taxon>Agaricomycetidae</taxon>
        <taxon>Agaricales</taxon>
        <taxon>Agaricineae</taxon>
        <taxon>Psathyrellaceae</taxon>
        <taxon>Ephemerocybe</taxon>
    </lineage>
</organism>
<dbReference type="PRINTS" id="PR00463">
    <property type="entry name" value="EP450I"/>
</dbReference>
<dbReference type="GO" id="GO:0016020">
    <property type="term" value="C:membrane"/>
    <property type="evidence" value="ECO:0007669"/>
    <property type="project" value="UniProtKB-SubCell"/>
</dbReference>
<evidence type="ECO:0000256" key="13">
    <source>
        <dbReference type="PIRSR" id="PIRSR602401-1"/>
    </source>
</evidence>
<evidence type="ECO:0000256" key="3">
    <source>
        <dbReference type="ARBA" id="ARBA00004721"/>
    </source>
</evidence>
<evidence type="ECO:0000256" key="1">
    <source>
        <dbReference type="ARBA" id="ARBA00001971"/>
    </source>
</evidence>
<protein>
    <recommendedName>
        <fullName evidence="16">Cytochrome P450</fullName>
    </recommendedName>
</protein>
<dbReference type="Proteomes" id="UP000541558">
    <property type="component" value="Unassembled WGS sequence"/>
</dbReference>
<dbReference type="Pfam" id="PF00067">
    <property type="entry name" value="p450"/>
    <property type="match status" value="3"/>
</dbReference>
<evidence type="ECO:0000256" key="6">
    <source>
        <dbReference type="ARBA" id="ARBA00022692"/>
    </source>
</evidence>
<name>A0A8H5B026_9AGAR</name>
<evidence type="ECO:0000256" key="4">
    <source>
        <dbReference type="ARBA" id="ARBA00010617"/>
    </source>
</evidence>
<evidence type="ECO:0000313" key="15">
    <source>
        <dbReference type="Proteomes" id="UP000541558"/>
    </source>
</evidence>
<evidence type="ECO:0008006" key="16">
    <source>
        <dbReference type="Google" id="ProtNLM"/>
    </source>
</evidence>
<dbReference type="PANTHER" id="PTHR24305">
    <property type="entry name" value="CYTOCHROME P450"/>
    <property type="match status" value="1"/>
</dbReference>
<evidence type="ECO:0000256" key="10">
    <source>
        <dbReference type="ARBA" id="ARBA00023004"/>
    </source>
</evidence>
<keyword evidence="10 13" id="KW-0408">Iron</keyword>
<dbReference type="Gene3D" id="1.10.630.10">
    <property type="entry name" value="Cytochrome P450"/>
    <property type="match status" value="2"/>
</dbReference>
<dbReference type="CDD" id="cd11069">
    <property type="entry name" value="CYP_FUM15-like"/>
    <property type="match status" value="2"/>
</dbReference>
<evidence type="ECO:0000256" key="8">
    <source>
        <dbReference type="ARBA" id="ARBA00022989"/>
    </source>
</evidence>
<comment type="cofactor">
    <cofactor evidence="1 13">
        <name>heme</name>
        <dbReference type="ChEBI" id="CHEBI:30413"/>
    </cofactor>
</comment>
<comment type="similarity">
    <text evidence="4">Belongs to the cytochrome P450 family.</text>
</comment>
<evidence type="ECO:0000256" key="5">
    <source>
        <dbReference type="ARBA" id="ARBA00022617"/>
    </source>
</evidence>
<dbReference type="InterPro" id="IPR001128">
    <property type="entry name" value="Cyt_P450"/>
</dbReference>
<reference evidence="14 15" key="1">
    <citation type="journal article" date="2020" name="ISME J.">
        <title>Uncovering the hidden diversity of litter-decomposition mechanisms in mushroom-forming fungi.</title>
        <authorList>
            <person name="Floudas D."/>
            <person name="Bentzer J."/>
            <person name="Ahren D."/>
            <person name="Johansson T."/>
            <person name="Persson P."/>
            <person name="Tunlid A."/>
        </authorList>
    </citation>
    <scope>NUCLEOTIDE SEQUENCE [LARGE SCALE GENOMIC DNA]</scope>
    <source>
        <strain evidence="14 15">CBS 175.51</strain>
    </source>
</reference>
<keyword evidence="15" id="KW-1185">Reference proteome</keyword>
<evidence type="ECO:0000256" key="11">
    <source>
        <dbReference type="ARBA" id="ARBA00023033"/>
    </source>
</evidence>
<keyword evidence="6" id="KW-0812">Transmembrane</keyword>
<gene>
    <name evidence="14" type="ORF">D9611_006994</name>
</gene>
<sequence length="1127" mass="127038">MSASFLQLLAAFLFSWFVYKVLNFAFARDPFSHIPGPAPTSWITGNMLTLFSKRALEYHIRLPKTYGRIINITGFMRSPSLYIFDPKALYHIIIKDQNIFEEPTDFLRQNHMVFGAGLLSTLGDHHRRQRKLLNPVFSIAHMREMTPLFHNVVHKLRQSIEQEVAEGETEIDMLEWMTRTALELIGQSGFGYSFDSLEPGSHRHPFALSLKNLGRGINTPSMMMGRFIILPYVYGIGSSRFQRAVIDALPWKDLHAVRDMVDIMYKTSVEIFEATKQSLREGKDLSTRIGGGKDIMSILVKANMDASVEDRMPESELLAQISTLTFAGMDTTSNALARILHLLSENQHVQDRLRKEITVAYEEHGGDLDYEMLTSLPYLDAICRETLRVYPPVPNLGRQARQDIMLPLSSPITAKDGREVSEIFIPKDTRVVISLLNCNRDPKIWGPDAAEWKPERWLNPLPESVAEARVPGVYSNLMTFLGGGRACIGFKFSQLEMKVVLGLLLQSFRFSPSDKKVVWHMTGIVQPTVEGSEADGQEETKLQLPLKMASVLIQVLSVFAGTWFAWRFLKRFVLKDPFAHLQGPPSPSVITGCMEMLFSKEGLGYHDQLVKTYGRLFRVPGLFNSTLIYVYDPKALHHILIKDTHIFEEGSDFLLTNKTVWGKGLVAVVGDDHRRQRKILNPAFSIKHMREMTPTFYGIVHKLRDSITKQVSQGEEKIDILSWMTRAALELIGQSGFGYSFDSLEHDAPEHPYSASIKNYLYVSQPALLLLHVLLVCTHDLAIIISSALNTPILALTRIFLLPYVHNLGSPRFRRAVIDALPWKGLHDVRDIVDVMDRTAVEIFESSKRALNDSDSDMSQRVGGGKDVMSILLRENMNASAEDKLPDDEILAQISTFIFAGMDTTSNALARTIDLLSENQDIQDKLRKEISEACGSHEGDLDYDTLTQLPFLDAVCRESLRLHPPAPFVMKQAIADGVLPVSKPIITNDGREINEVFVPKGTMLFLSLHQCNREPEIWGPDAAEWNPERWMSPLPSTVTDARIPGIYSNLMTFLGGSRSCIGFKFSQLEMKTVLSVLVQRFKFAPSGKKVVWQNNGIMQPTTEDAPLTDMGLRQLLLPVHISLVNPE</sequence>
<evidence type="ECO:0000256" key="12">
    <source>
        <dbReference type="ARBA" id="ARBA00023136"/>
    </source>
</evidence>
<dbReference type="AlphaFoldDB" id="A0A8H5B026"/>
<dbReference type="GO" id="GO:0020037">
    <property type="term" value="F:heme binding"/>
    <property type="evidence" value="ECO:0007669"/>
    <property type="project" value="InterPro"/>
</dbReference>
<dbReference type="GO" id="GO:0004497">
    <property type="term" value="F:monooxygenase activity"/>
    <property type="evidence" value="ECO:0007669"/>
    <property type="project" value="UniProtKB-KW"/>
</dbReference>
<accession>A0A8H5B026</accession>
<dbReference type="EMBL" id="JAACJK010000222">
    <property type="protein sequence ID" value="KAF5314145.1"/>
    <property type="molecule type" value="Genomic_DNA"/>
</dbReference>
<evidence type="ECO:0000313" key="14">
    <source>
        <dbReference type="EMBL" id="KAF5314145.1"/>
    </source>
</evidence>
<proteinExistence type="inferred from homology"/>
<dbReference type="PANTHER" id="PTHR24305:SF166">
    <property type="entry name" value="CYTOCHROME P450 12A4, MITOCHONDRIAL-RELATED"/>
    <property type="match status" value="1"/>
</dbReference>
<dbReference type="PRINTS" id="PR00385">
    <property type="entry name" value="P450"/>
</dbReference>
<keyword evidence="5 13" id="KW-0349">Heme</keyword>
<comment type="subcellular location">
    <subcellularLocation>
        <location evidence="2">Membrane</location>
    </subcellularLocation>
</comment>
<comment type="pathway">
    <text evidence="3">Secondary metabolite biosynthesis; terpenoid biosynthesis.</text>
</comment>
<keyword evidence="11" id="KW-0503">Monooxygenase</keyword>
<evidence type="ECO:0000256" key="9">
    <source>
        <dbReference type="ARBA" id="ARBA00023002"/>
    </source>
</evidence>